<reference evidence="5" key="1">
    <citation type="journal article" date="2019" name="Int. J. Syst. Evol. Microbiol.">
        <title>The Global Catalogue of Microorganisms (GCM) 10K type strain sequencing project: providing services to taxonomists for standard genome sequencing and annotation.</title>
        <authorList>
            <consortium name="The Broad Institute Genomics Platform"/>
            <consortium name="The Broad Institute Genome Sequencing Center for Infectious Disease"/>
            <person name="Wu L."/>
            <person name="Ma J."/>
        </authorList>
    </citation>
    <scope>NUCLEOTIDE SEQUENCE [LARGE SCALE GENOMIC DNA]</scope>
    <source>
        <strain evidence="5">JCM 13852</strain>
    </source>
</reference>
<proteinExistence type="predicted"/>
<dbReference type="RefSeq" id="WP_381212582.1">
    <property type="nucleotide sequence ID" value="NZ_JBHSPC010000046.1"/>
</dbReference>
<name>A0ABW0XQ88_9ACTN</name>
<evidence type="ECO:0000256" key="2">
    <source>
        <dbReference type="ARBA" id="ARBA00023315"/>
    </source>
</evidence>
<keyword evidence="2 4" id="KW-0012">Acyltransferase</keyword>
<evidence type="ECO:0000313" key="5">
    <source>
        <dbReference type="Proteomes" id="UP001596183"/>
    </source>
</evidence>
<dbReference type="GO" id="GO:0016746">
    <property type="term" value="F:acyltransferase activity"/>
    <property type="evidence" value="ECO:0007669"/>
    <property type="project" value="UniProtKB-KW"/>
</dbReference>
<dbReference type="CDD" id="cd04301">
    <property type="entry name" value="NAT_SF"/>
    <property type="match status" value="1"/>
</dbReference>
<dbReference type="Gene3D" id="3.40.630.30">
    <property type="match status" value="1"/>
</dbReference>
<evidence type="ECO:0000256" key="1">
    <source>
        <dbReference type="ARBA" id="ARBA00022679"/>
    </source>
</evidence>
<dbReference type="InterPro" id="IPR050832">
    <property type="entry name" value="Bact_Acetyltransf"/>
</dbReference>
<protein>
    <submittedName>
        <fullName evidence="4">GNAT family N-acetyltransferase</fullName>
        <ecNumber evidence="4">2.3.1.-</ecNumber>
    </submittedName>
</protein>
<gene>
    <name evidence="4" type="ORF">ACFP2V_17300</name>
</gene>
<dbReference type="SUPFAM" id="SSF55729">
    <property type="entry name" value="Acyl-CoA N-acyltransferases (Nat)"/>
    <property type="match status" value="1"/>
</dbReference>
<keyword evidence="5" id="KW-1185">Reference proteome</keyword>
<accession>A0ABW0XQ88</accession>
<feature type="domain" description="N-acetyltransferase" evidence="3">
    <location>
        <begin position="7"/>
        <end position="160"/>
    </location>
</feature>
<dbReference type="InterPro" id="IPR000182">
    <property type="entry name" value="GNAT_dom"/>
</dbReference>
<evidence type="ECO:0000313" key="4">
    <source>
        <dbReference type="EMBL" id="MFC5671814.1"/>
    </source>
</evidence>
<dbReference type="PROSITE" id="PS51186">
    <property type="entry name" value="GNAT"/>
    <property type="match status" value="1"/>
</dbReference>
<dbReference type="PANTHER" id="PTHR43877">
    <property type="entry name" value="AMINOALKYLPHOSPHONATE N-ACETYLTRANSFERASE-RELATED-RELATED"/>
    <property type="match status" value="1"/>
</dbReference>
<organism evidence="4 5">
    <name type="scientific">Streptomyces incanus</name>
    <dbReference type="NCBI Taxonomy" id="887453"/>
    <lineage>
        <taxon>Bacteria</taxon>
        <taxon>Bacillati</taxon>
        <taxon>Actinomycetota</taxon>
        <taxon>Actinomycetes</taxon>
        <taxon>Kitasatosporales</taxon>
        <taxon>Streptomycetaceae</taxon>
        <taxon>Streptomyces</taxon>
    </lineage>
</organism>
<dbReference type="EC" id="2.3.1.-" evidence="4"/>
<dbReference type="InterPro" id="IPR016181">
    <property type="entry name" value="Acyl_CoA_acyltransferase"/>
</dbReference>
<keyword evidence="1 4" id="KW-0808">Transferase</keyword>
<comment type="caution">
    <text evidence="4">The sequence shown here is derived from an EMBL/GenBank/DDBJ whole genome shotgun (WGS) entry which is preliminary data.</text>
</comment>
<sequence length="160" mass="17600">MPAMTRVRVRRAVPGDAEEVLRLRQVMIDSMARSSPATDWHADALPVLRAKLAEPDGPFAAFVVDRPERDGLSALVAGTIEYRIGGAHNPHGTDGYVFSVATAPDARRQGCARACMEALLEWFREHGVRRVRLTASAQAEPLYASLGFARRPDPLLELRL</sequence>
<dbReference type="Proteomes" id="UP001596183">
    <property type="component" value="Unassembled WGS sequence"/>
</dbReference>
<dbReference type="Pfam" id="PF00583">
    <property type="entry name" value="Acetyltransf_1"/>
    <property type="match status" value="1"/>
</dbReference>
<evidence type="ECO:0000259" key="3">
    <source>
        <dbReference type="PROSITE" id="PS51186"/>
    </source>
</evidence>
<dbReference type="EMBL" id="JBHSPC010000046">
    <property type="protein sequence ID" value="MFC5671814.1"/>
    <property type="molecule type" value="Genomic_DNA"/>
</dbReference>